<evidence type="ECO:0000313" key="1">
    <source>
        <dbReference type="EMBL" id="QJW89977.1"/>
    </source>
</evidence>
<dbReference type="AlphaFoldDB" id="A0A6M5Y6B6"/>
<proteinExistence type="predicted"/>
<dbReference type="RefSeq" id="WP_171739822.1">
    <property type="nucleotide sequence ID" value="NZ_CP053435.1"/>
</dbReference>
<dbReference type="Proteomes" id="UP000502756">
    <property type="component" value="Chromosome"/>
</dbReference>
<accession>A0A6M5Y6B6</accession>
<evidence type="ECO:0000313" key="2">
    <source>
        <dbReference type="Proteomes" id="UP000502756"/>
    </source>
</evidence>
<organism evidence="1 2">
    <name type="scientific">Spirosoma taeanense</name>
    <dbReference type="NCBI Taxonomy" id="2735870"/>
    <lineage>
        <taxon>Bacteria</taxon>
        <taxon>Pseudomonadati</taxon>
        <taxon>Bacteroidota</taxon>
        <taxon>Cytophagia</taxon>
        <taxon>Cytophagales</taxon>
        <taxon>Cytophagaceae</taxon>
        <taxon>Spirosoma</taxon>
    </lineage>
</organism>
<reference evidence="1 2" key="1">
    <citation type="submission" date="2020-05" db="EMBL/GenBank/DDBJ databases">
        <title>Genome sequencing of Spirosoma sp. TS118.</title>
        <authorList>
            <person name="Lee J.-H."/>
            <person name="Jeong S."/>
            <person name="Zhao L."/>
            <person name="Jung J.-H."/>
            <person name="Kim M.-K."/>
            <person name="Lim S."/>
        </authorList>
    </citation>
    <scope>NUCLEOTIDE SEQUENCE [LARGE SCALE GENOMIC DNA]</scope>
    <source>
        <strain evidence="1 2">TS118</strain>
    </source>
</reference>
<sequence length="106" mass="11832">MIIELYAAQPAEAAGAPDLPVSNLQGELPEQEPALDMGDLLGSFPSREEAMNFVQYRAAAHQREVVDTHSAPFNDYVHIEWLTVTFKNEDQSTHSEGYYLVSDEGY</sequence>
<dbReference type="EMBL" id="CP053435">
    <property type="protein sequence ID" value="QJW89977.1"/>
    <property type="molecule type" value="Genomic_DNA"/>
</dbReference>
<name>A0A6M5Y6B6_9BACT</name>
<gene>
    <name evidence="1" type="ORF">HNV11_11620</name>
</gene>
<keyword evidence="2" id="KW-1185">Reference proteome</keyword>
<protein>
    <submittedName>
        <fullName evidence="1">Uncharacterized protein</fullName>
    </submittedName>
</protein>
<dbReference type="KEGG" id="stae:HNV11_11620"/>